<proteinExistence type="inferred from homology"/>
<dbReference type="EMBL" id="JANIBC010000011">
    <property type="protein sequence ID" value="MCQ8186059.1"/>
    <property type="molecule type" value="Genomic_DNA"/>
</dbReference>
<dbReference type="PANTHER" id="PTHR31793">
    <property type="entry name" value="4-HYDROXYBENZOYL-COA THIOESTERASE FAMILY MEMBER"/>
    <property type="match status" value="1"/>
</dbReference>
<dbReference type="Proteomes" id="UP001142610">
    <property type="component" value="Unassembled WGS sequence"/>
</dbReference>
<name>A0A9X2RIJ1_9PROT</name>
<accession>A0A9X2RIJ1</accession>
<dbReference type="InterPro" id="IPR050563">
    <property type="entry name" value="4-hydroxybenzoyl-CoA_TE"/>
</dbReference>
<dbReference type="InterPro" id="IPR029069">
    <property type="entry name" value="HotDog_dom_sf"/>
</dbReference>
<dbReference type="RefSeq" id="WP_256619954.1">
    <property type="nucleotide sequence ID" value="NZ_JANIBC010000011.1"/>
</dbReference>
<evidence type="ECO:0000256" key="1">
    <source>
        <dbReference type="ARBA" id="ARBA00005953"/>
    </source>
</evidence>
<reference evidence="3" key="1">
    <citation type="submission" date="2022-07" db="EMBL/GenBank/DDBJ databases">
        <title>Parvularcula maris sp. nov., an algicidal bacterium isolated from seawater.</title>
        <authorList>
            <person name="Li F."/>
        </authorList>
    </citation>
    <scope>NUCLEOTIDE SEQUENCE</scope>
    <source>
        <strain evidence="3">BGMRC 0090</strain>
    </source>
</reference>
<dbReference type="Pfam" id="PF13279">
    <property type="entry name" value="4HBT_2"/>
    <property type="match status" value="1"/>
</dbReference>
<comment type="similarity">
    <text evidence="1">Belongs to the 4-hydroxybenzoyl-CoA thioesterase family.</text>
</comment>
<comment type="caution">
    <text evidence="3">The sequence shown here is derived from an EMBL/GenBank/DDBJ whole genome shotgun (WGS) entry which is preliminary data.</text>
</comment>
<dbReference type="Gene3D" id="3.10.129.10">
    <property type="entry name" value="Hotdog Thioesterase"/>
    <property type="match status" value="1"/>
</dbReference>
<keyword evidence="4" id="KW-1185">Reference proteome</keyword>
<evidence type="ECO:0000256" key="2">
    <source>
        <dbReference type="ARBA" id="ARBA00022801"/>
    </source>
</evidence>
<evidence type="ECO:0000313" key="4">
    <source>
        <dbReference type="Proteomes" id="UP001142610"/>
    </source>
</evidence>
<organism evidence="3 4">
    <name type="scientific">Parvularcula maris</name>
    <dbReference type="NCBI Taxonomy" id="2965077"/>
    <lineage>
        <taxon>Bacteria</taxon>
        <taxon>Pseudomonadati</taxon>
        <taxon>Pseudomonadota</taxon>
        <taxon>Alphaproteobacteria</taxon>
        <taxon>Parvularculales</taxon>
        <taxon>Parvularculaceae</taxon>
        <taxon>Parvularcula</taxon>
    </lineage>
</organism>
<gene>
    <name evidence="3" type="ORF">NOG11_11735</name>
</gene>
<dbReference type="PANTHER" id="PTHR31793:SF27">
    <property type="entry name" value="NOVEL THIOESTERASE SUPERFAMILY DOMAIN AND SAPOSIN A-TYPE DOMAIN CONTAINING PROTEIN (0610012H03RIK)"/>
    <property type="match status" value="1"/>
</dbReference>
<sequence>MSDFSDYPRPDGPLLGAHSFETACLSRRTAKPSEIDELGHVNNAVYARWIQDAAVGHWLSVTEGSAVEDQVWVCSRHEIDYKDQVLEGQTVEIRTWLGEAKGARFARHTDIRLPGASRPAATGLTWWVLVDAATRRPRRVGQEVMALFGLA</sequence>
<evidence type="ECO:0000313" key="3">
    <source>
        <dbReference type="EMBL" id="MCQ8186059.1"/>
    </source>
</evidence>
<dbReference type="SUPFAM" id="SSF54637">
    <property type="entry name" value="Thioesterase/thiol ester dehydrase-isomerase"/>
    <property type="match status" value="1"/>
</dbReference>
<protein>
    <submittedName>
        <fullName evidence="3">Acyl-CoA thioesterase</fullName>
    </submittedName>
</protein>
<dbReference type="AlphaFoldDB" id="A0A9X2RIJ1"/>
<dbReference type="GO" id="GO:0047617">
    <property type="term" value="F:fatty acyl-CoA hydrolase activity"/>
    <property type="evidence" value="ECO:0007669"/>
    <property type="project" value="TreeGrafter"/>
</dbReference>
<keyword evidence="2" id="KW-0378">Hydrolase</keyword>
<dbReference type="CDD" id="cd00586">
    <property type="entry name" value="4HBT"/>
    <property type="match status" value="1"/>
</dbReference>